<keyword evidence="15" id="KW-0186">Copper</keyword>
<dbReference type="Gene3D" id="3.40.50.1000">
    <property type="entry name" value="HAD superfamily/HAD-like"/>
    <property type="match status" value="1"/>
</dbReference>
<feature type="region of interest" description="Disordered" evidence="20">
    <location>
        <begin position="1"/>
        <end position="25"/>
    </location>
</feature>
<dbReference type="EC" id="7.2.2.8" evidence="3"/>
<comment type="similarity">
    <text evidence="2 19">Belongs to the cation transport ATPase (P-type) (TC 3.A.3) family. Type IB subfamily.</text>
</comment>
<evidence type="ECO:0000256" key="7">
    <source>
        <dbReference type="ARBA" id="ARBA00022692"/>
    </source>
</evidence>
<dbReference type="AlphaFoldDB" id="A0A0R1VQH2"/>
<dbReference type="NCBIfam" id="TIGR01525">
    <property type="entry name" value="ATPase-IB_hvy"/>
    <property type="match status" value="1"/>
</dbReference>
<dbReference type="PATRIC" id="fig|1423735.3.peg.737"/>
<dbReference type="SFLD" id="SFLDG00002">
    <property type="entry name" value="C1.7:_P-type_atpase_like"/>
    <property type="match status" value="1"/>
</dbReference>
<evidence type="ECO:0000256" key="4">
    <source>
        <dbReference type="ARBA" id="ARBA00022448"/>
    </source>
</evidence>
<evidence type="ECO:0000256" key="14">
    <source>
        <dbReference type="ARBA" id="ARBA00022989"/>
    </source>
</evidence>
<keyword evidence="8 19" id="KW-0479">Metal-binding</keyword>
<dbReference type="GO" id="GO:0140581">
    <property type="term" value="F:P-type monovalent copper transporter activity"/>
    <property type="evidence" value="ECO:0007669"/>
    <property type="project" value="UniProtKB-EC"/>
</dbReference>
<dbReference type="InterPro" id="IPR001757">
    <property type="entry name" value="P_typ_ATPase"/>
</dbReference>
<evidence type="ECO:0000256" key="9">
    <source>
        <dbReference type="ARBA" id="ARBA00022741"/>
    </source>
</evidence>
<keyword evidence="17 19" id="KW-0472">Membrane</keyword>
<dbReference type="SUPFAM" id="SSF56784">
    <property type="entry name" value="HAD-like"/>
    <property type="match status" value="1"/>
</dbReference>
<evidence type="ECO:0000256" key="13">
    <source>
        <dbReference type="ARBA" id="ARBA00022967"/>
    </source>
</evidence>
<gene>
    <name evidence="22" type="ORF">FC15_GL000704</name>
</gene>
<keyword evidence="13" id="KW-1278">Translocase</keyword>
<dbReference type="SFLD" id="SFLDS00003">
    <property type="entry name" value="Haloacid_Dehalogenase"/>
    <property type="match status" value="1"/>
</dbReference>
<evidence type="ECO:0000256" key="6">
    <source>
        <dbReference type="ARBA" id="ARBA00022553"/>
    </source>
</evidence>
<dbReference type="PRINTS" id="PR00119">
    <property type="entry name" value="CATATPASE"/>
</dbReference>
<sequence length="718" mass="77509">MAIMDEKHSTHATNKPQSQQMSHTEHMADMKDMDPMNMQMQQNEDHHGMNQMEHMDHQHMSGNHGGHMMSMGNMKKKFWISLVLMIPILLFSPVMGIKLPFTMSFPGSEWLVLVAATIIFFYGGEPFFKGAWGELRARKPAMMTLITLGTGVAYIYSVYVFIMNEFVGGHMMDFFSEEATLIVIMLLGHWLEMNAIMNAGNALEKMAQLLPGEAHVQTEDGQVVDRPLADVQTGQTVVVRGGESIPTDGRIISGQSAINESLVTGEAKAIEKQVGDTVIGGSINGDGALTVEVTGTGENGYLAQVMQLVSKAQQDKSKTETLADRVAGWLFYAALTFGVLAFIFWWINADLATALSRMVTVLVIACPHALGVAIPLVVARSTSIAAANGLLIQQREAIEKARHLSHVLLDKTGTLTEGKFTVNTIKSLTERLTDHQVLSLIASLEAHSSHPIATGVLAAAKAQQLEPAAAENVQAIKGVGMSGTIAGETYEIVTAPFLKQHEINYDDRQYDQLAQQGNSVSYLISDKQVLAILAVGDQIKPEAKKFIADLKAMSITPVMLTGDNAQTAKKVATSLGIDEFKAQLLPEDKEKVVRDYQSRGDKVMMVGDGVNDAPALVRANIGVAIGAGTDVAIDSADVVLVHSDPADVVNFLKLAKATQRKMIENLWWGAGYNVITIPLAAGILAPIGFVLNPAVGAAVMSLSTIVVALNAMTLRLKK</sequence>
<evidence type="ECO:0000256" key="18">
    <source>
        <dbReference type="ARBA" id="ARBA00049289"/>
    </source>
</evidence>
<keyword evidence="23" id="KW-1185">Reference proteome</keyword>
<dbReference type="STRING" id="1423735.FC15_GL000704"/>
<dbReference type="CDD" id="cd07552">
    <property type="entry name" value="P-type_ATPase_Cu-like"/>
    <property type="match status" value="1"/>
</dbReference>
<protein>
    <recommendedName>
        <fullName evidence="3">P-type Cu(+) transporter</fullName>
        <ecNumber evidence="3">7.2.2.8</ecNumber>
    </recommendedName>
</protein>
<dbReference type="InterPro" id="IPR023214">
    <property type="entry name" value="HAD_sf"/>
</dbReference>
<evidence type="ECO:0000256" key="16">
    <source>
        <dbReference type="ARBA" id="ARBA00023065"/>
    </source>
</evidence>
<evidence type="ECO:0000256" key="3">
    <source>
        <dbReference type="ARBA" id="ARBA00012517"/>
    </source>
</evidence>
<evidence type="ECO:0000256" key="12">
    <source>
        <dbReference type="ARBA" id="ARBA00022842"/>
    </source>
</evidence>
<dbReference type="PRINTS" id="PR00120">
    <property type="entry name" value="HATPASE"/>
</dbReference>
<keyword evidence="11 19" id="KW-0067">ATP-binding</keyword>
<dbReference type="SFLD" id="SFLDF00027">
    <property type="entry name" value="p-type_atpase"/>
    <property type="match status" value="1"/>
</dbReference>
<evidence type="ECO:0000256" key="5">
    <source>
        <dbReference type="ARBA" id="ARBA00022475"/>
    </source>
</evidence>
<dbReference type="NCBIfam" id="TIGR01511">
    <property type="entry name" value="ATPase-IB1_Cu"/>
    <property type="match status" value="1"/>
</dbReference>
<keyword evidence="10" id="KW-0187">Copper transport</keyword>
<keyword evidence="5 19" id="KW-1003">Cell membrane</keyword>
<dbReference type="GO" id="GO:0043682">
    <property type="term" value="F:P-type divalent copper transporter activity"/>
    <property type="evidence" value="ECO:0007669"/>
    <property type="project" value="TreeGrafter"/>
</dbReference>
<dbReference type="InterPro" id="IPR036412">
    <property type="entry name" value="HAD-like_sf"/>
</dbReference>
<dbReference type="SUPFAM" id="SSF81653">
    <property type="entry name" value="Calcium ATPase, transduction domain A"/>
    <property type="match status" value="1"/>
</dbReference>
<feature type="domain" description="P-type ATPase A" evidence="21">
    <location>
        <begin position="209"/>
        <end position="309"/>
    </location>
</feature>
<dbReference type="GO" id="GO:0005886">
    <property type="term" value="C:plasma membrane"/>
    <property type="evidence" value="ECO:0007669"/>
    <property type="project" value="UniProtKB-SubCell"/>
</dbReference>
<name>A0A0R1VQH2_9LACO</name>
<dbReference type="Pfam" id="PF00702">
    <property type="entry name" value="Hydrolase"/>
    <property type="match status" value="1"/>
</dbReference>
<keyword evidence="7 19" id="KW-0812">Transmembrane</keyword>
<dbReference type="InterPro" id="IPR023299">
    <property type="entry name" value="ATPase_P-typ_cyto_dom_N"/>
</dbReference>
<dbReference type="Pfam" id="PF00122">
    <property type="entry name" value="E1-E2_ATPase"/>
    <property type="match status" value="1"/>
</dbReference>
<keyword evidence="6" id="KW-0597">Phosphoprotein</keyword>
<feature type="transmembrane region" description="Helical" evidence="19">
    <location>
        <begin position="326"/>
        <end position="347"/>
    </location>
</feature>
<dbReference type="InterPro" id="IPR059000">
    <property type="entry name" value="ATPase_P-type_domA"/>
</dbReference>
<evidence type="ECO:0000256" key="15">
    <source>
        <dbReference type="ARBA" id="ARBA00023008"/>
    </source>
</evidence>
<evidence type="ECO:0000256" key="2">
    <source>
        <dbReference type="ARBA" id="ARBA00006024"/>
    </source>
</evidence>
<evidence type="ECO:0000259" key="21">
    <source>
        <dbReference type="Pfam" id="PF00122"/>
    </source>
</evidence>
<organism evidence="22 23">
    <name type="scientific">Lapidilactobacillus concavus DSM 17758</name>
    <dbReference type="NCBI Taxonomy" id="1423735"/>
    <lineage>
        <taxon>Bacteria</taxon>
        <taxon>Bacillati</taxon>
        <taxon>Bacillota</taxon>
        <taxon>Bacilli</taxon>
        <taxon>Lactobacillales</taxon>
        <taxon>Lactobacillaceae</taxon>
        <taxon>Lapidilactobacillus</taxon>
    </lineage>
</organism>
<comment type="catalytic activity">
    <reaction evidence="18">
        <text>Cu(+)(in) + ATP + H2O = Cu(+)(out) + ADP + phosphate + H(+)</text>
        <dbReference type="Rhea" id="RHEA:25792"/>
        <dbReference type="ChEBI" id="CHEBI:15377"/>
        <dbReference type="ChEBI" id="CHEBI:15378"/>
        <dbReference type="ChEBI" id="CHEBI:30616"/>
        <dbReference type="ChEBI" id="CHEBI:43474"/>
        <dbReference type="ChEBI" id="CHEBI:49552"/>
        <dbReference type="ChEBI" id="CHEBI:456216"/>
        <dbReference type="EC" id="7.2.2.8"/>
    </reaction>
</comment>
<dbReference type="PANTHER" id="PTHR43520">
    <property type="entry name" value="ATP7, ISOFORM B"/>
    <property type="match status" value="1"/>
</dbReference>
<comment type="caution">
    <text evidence="22">The sequence shown here is derived from an EMBL/GenBank/DDBJ whole genome shotgun (WGS) entry which is preliminary data.</text>
</comment>
<keyword evidence="12" id="KW-0460">Magnesium</keyword>
<feature type="transmembrane region" description="Helical" evidence="19">
    <location>
        <begin position="174"/>
        <end position="191"/>
    </location>
</feature>
<dbReference type="InterPro" id="IPR023298">
    <property type="entry name" value="ATPase_P-typ_TM_dom_sf"/>
</dbReference>
<evidence type="ECO:0000313" key="23">
    <source>
        <dbReference type="Proteomes" id="UP000051315"/>
    </source>
</evidence>
<accession>A0A0R1VQH2</accession>
<dbReference type="GO" id="GO:0016887">
    <property type="term" value="F:ATP hydrolysis activity"/>
    <property type="evidence" value="ECO:0007669"/>
    <property type="project" value="InterPro"/>
</dbReference>
<evidence type="ECO:0000256" key="8">
    <source>
        <dbReference type="ARBA" id="ARBA00022723"/>
    </source>
</evidence>
<evidence type="ECO:0000313" key="22">
    <source>
        <dbReference type="EMBL" id="KRM08032.1"/>
    </source>
</evidence>
<keyword evidence="4" id="KW-0813">Transport</keyword>
<dbReference type="FunFam" id="2.70.150.10:FF:000002">
    <property type="entry name" value="Copper-transporting ATPase 1, putative"/>
    <property type="match status" value="1"/>
</dbReference>
<dbReference type="InterPro" id="IPR018303">
    <property type="entry name" value="ATPase_P-typ_P_site"/>
</dbReference>
<dbReference type="SUPFAM" id="SSF81665">
    <property type="entry name" value="Calcium ATPase, transmembrane domain M"/>
    <property type="match status" value="1"/>
</dbReference>
<feature type="transmembrane region" description="Helical" evidence="19">
    <location>
        <begin position="140"/>
        <end position="162"/>
    </location>
</feature>
<keyword evidence="9 19" id="KW-0547">Nucleotide-binding</keyword>
<feature type="transmembrane region" description="Helical" evidence="19">
    <location>
        <begin position="359"/>
        <end position="379"/>
    </location>
</feature>
<dbReference type="Gene3D" id="3.40.1110.10">
    <property type="entry name" value="Calcium-transporting ATPase, cytoplasmic domain N"/>
    <property type="match status" value="1"/>
</dbReference>
<dbReference type="GO" id="GO:0005507">
    <property type="term" value="F:copper ion binding"/>
    <property type="evidence" value="ECO:0007669"/>
    <property type="project" value="TreeGrafter"/>
</dbReference>
<dbReference type="GO" id="GO:0005524">
    <property type="term" value="F:ATP binding"/>
    <property type="evidence" value="ECO:0007669"/>
    <property type="project" value="UniProtKB-UniRule"/>
</dbReference>
<feature type="compositionally biased region" description="Polar residues" evidence="20">
    <location>
        <begin position="11"/>
        <end position="22"/>
    </location>
</feature>
<feature type="transmembrane region" description="Helical" evidence="19">
    <location>
        <begin position="110"/>
        <end position="128"/>
    </location>
</feature>
<dbReference type="Gene3D" id="2.70.150.10">
    <property type="entry name" value="Calcium-transporting ATPase, cytoplasmic transduction domain A"/>
    <property type="match status" value="1"/>
</dbReference>
<evidence type="ECO:0000256" key="17">
    <source>
        <dbReference type="ARBA" id="ARBA00023136"/>
    </source>
</evidence>
<dbReference type="InterPro" id="IPR044492">
    <property type="entry name" value="P_typ_ATPase_HD_dom"/>
</dbReference>
<proteinExistence type="inferred from homology"/>
<feature type="transmembrane region" description="Helical" evidence="19">
    <location>
        <begin position="78"/>
        <end position="98"/>
    </location>
</feature>
<dbReference type="PANTHER" id="PTHR43520:SF5">
    <property type="entry name" value="CATION-TRANSPORTING P-TYPE ATPASE-RELATED"/>
    <property type="match status" value="1"/>
</dbReference>
<keyword evidence="14 19" id="KW-1133">Transmembrane helix</keyword>
<keyword evidence="16" id="KW-0406">Ion transport</keyword>
<dbReference type="GO" id="GO:0055070">
    <property type="term" value="P:copper ion homeostasis"/>
    <property type="evidence" value="ECO:0007669"/>
    <property type="project" value="TreeGrafter"/>
</dbReference>
<evidence type="ECO:0000256" key="20">
    <source>
        <dbReference type="SAM" id="MobiDB-lite"/>
    </source>
</evidence>
<evidence type="ECO:0000256" key="10">
    <source>
        <dbReference type="ARBA" id="ARBA00022796"/>
    </source>
</evidence>
<evidence type="ECO:0000256" key="11">
    <source>
        <dbReference type="ARBA" id="ARBA00022840"/>
    </source>
</evidence>
<evidence type="ECO:0000256" key="19">
    <source>
        <dbReference type="RuleBase" id="RU362081"/>
    </source>
</evidence>
<dbReference type="InterPro" id="IPR027256">
    <property type="entry name" value="P-typ_ATPase_IB"/>
</dbReference>
<dbReference type="NCBIfam" id="TIGR01494">
    <property type="entry name" value="ATPase_P-type"/>
    <property type="match status" value="1"/>
</dbReference>
<dbReference type="InterPro" id="IPR008250">
    <property type="entry name" value="ATPase_P-typ_transduc_dom_A_sf"/>
</dbReference>
<reference evidence="22 23" key="1">
    <citation type="journal article" date="2015" name="Genome Announc.">
        <title>Expanding the biotechnology potential of lactobacilli through comparative genomics of 213 strains and associated genera.</title>
        <authorList>
            <person name="Sun Z."/>
            <person name="Harris H.M."/>
            <person name="McCann A."/>
            <person name="Guo C."/>
            <person name="Argimon S."/>
            <person name="Zhang W."/>
            <person name="Yang X."/>
            <person name="Jeffery I.B."/>
            <person name="Cooney J.C."/>
            <person name="Kagawa T.F."/>
            <person name="Liu W."/>
            <person name="Song Y."/>
            <person name="Salvetti E."/>
            <person name="Wrobel A."/>
            <person name="Rasinkangas P."/>
            <person name="Parkhill J."/>
            <person name="Rea M.C."/>
            <person name="O'Sullivan O."/>
            <person name="Ritari J."/>
            <person name="Douillard F.P."/>
            <person name="Paul Ross R."/>
            <person name="Yang R."/>
            <person name="Briner A.E."/>
            <person name="Felis G.E."/>
            <person name="de Vos W.M."/>
            <person name="Barrangou R."/>
            <person name="Klaenhammer T.R."/>
            <person name="Caufield P.W."/>
            <person name="Cui Y."/>
            <person name="Zhang H."/>
            <person name="O'Toole P.W."/>
        </authorList>
    </citation>
    <scope>NUCLEOTIDE SEQUENCE [LARGE SCALE GENOMIC DNA]</scope>
    <source>
        <strain evidence="22 23">DSM 17758</strain>
    </source>
</reference>
<evidence type="ECO:0000256" key="1">
    <source>
        <dbReference type="ARBA" id="ARBA00004651"/>
    </source>
</evidence>
<dbReference type="EMBL" id="AZFX01000094">
    <property type="protein sequence ID" value="KRM08032.1"/>
    <property type="molecule type" value="Genomic_DNA"/>
</dbReference>
<comment type="subcellular location">
    <subcellularLocation>
        <location evidence="1">Cell membrane</location>
        <topology evidence="1">Multi-pass membrane protein</topology>
    </subcellularLocation>
</comment>
<feature type="transmembrane region" description="Helical" evidence="19">
    <location>
        <begin position="666"/>
        <end position="689"/>
    </location>
</feature>
<feature type="transmembrane region" description="Helical" evidence="19">
    <location>
        <begin position="695"/>
        <end position="714"/>
    </location>
</feature>
<dbReference type="Proteomes" id="UP000051315">
    <property type="component" value="Unassembled WGS sequence"/>
</dbReference>
<dbReference type="PROSITE" id="PS00154">
    <property type="entry name" value="ATPASE_E1_E2"/>
    <property type="match status" value="1"/>
</dbReference>